<evidence type="ECO:0000313" key="1">
    <source>
        <dbReference type="EMBL" id="RLM24721.1"/>
    </source>
</evidence>
<accession>A0A421DPA6</accession>
<organism evidence="1 2">
    <name type="scientific">Brenneria alni</name>
    <dbReference type="NCBI Taxonomy" id="71656"/>
    <lineage>
        <taxon>Bacteria</taxon>
        <taxon>Pseudomonadati</taxon>
        <taxon>Pseudomonadota</taxon>
        <taxon>Gammaproteobacteria</taxon>
        <taxon>Enterobacterales</taxon>
        <taxon>Pectobacteriaceae</taxon>
        <taxon>Brenneria</taxon>
    </lineage>
</organism>
<keyword evidence="2" id="KW-1185">Reference proteome</keyword>
<dbReference type="EMBL" id="MJLZ01000015">
    <property type="protein sequence ID" value="RLM24721.1"/>
    <property type="molecule type" value="Genomic_DNA"/>
</dbReference>
<gene>
    <name evidence="1" type="ORF">BIY29_08350</name>
</gene>
<dbReference type="AlphaFoldDB" id="A0A421DPA6"/>
<dbReference type="RefSeq" id="WP_121574735.1">
    <property type="nucleotide sequence ID" value="NZ_MJLZ01000015.1"/>
</dbReference>
<protein>
    <submittedName>
        <fullName evidence="1">Uncharacterized protein</fullName>
    </submittedName>
</protein>
<evidence type="ECO:0000313" key="2">
    <source>
        <dbReference type="Proteomes" id="UP000285648"/>
    </source>
</evidence>
<reference evidence="1 2" key="1">
    <citation type="submission" date="2016-09" db="EMBL/GenBank/DDBJ databases">
        <authorList>
            <person name="Doonan J."/>
            <person name="Pachebat J.A."/>
            <person name="Golyshin P.N."/>
            <person name="Denman S."/>
            <person name="Mcdonald J.E."/>
        </authorList>
    </citation>
    <scope>NUCLEOTIDE SEQUENCE [LARGE SCALE GENOMIC DNA]</scope>
    <source>
        <strain evidence="1 2">NCPPB 3934</strain>
    </source>
</reference>
<proteinExistence type="predicted"/>
<dbReference type="Proteomes" id="UP000285648">
    <property type="component" value="Unassembled WGS sequence"/>
</dbReference>
<dbReference type="OrthoDB" id="6421513at2"/>
<sequence length="90" mass="10373">MGKLRLQSGTYHEVLLNALSSAIKAKERLIQDAYTDEVRELDRSGEILSQNDECERFLKTANECTPLLSDFRYIHAYLSDKYLGCSKRNK</sequence>
<name>A0A421DPA6_9GAMM</name>
<comment type="caution">
    <text evidence="1">The sequence shown here is derived from an EMBL/GenBank/DDBJ whole genome shotgun (WGS) entry which is preliminary data.</text>
</comment>